<evidence type="ECO:0000313" key="8">
    <source>
        <dbReference type="EMBL" id="BCB86577.1"/>
    </source>
</evidence>
<dbReference type="Gene3D" id="3.40.50.300">
    <property type="entry name" value="P-loop containing nucleotide triphosphate hydrolases"/>
    <property type="match status" value="2"/>
</dbReference>
<dbReference type="PROSITE" id="PS51198">
    <property type="entry name" value="UVRD_HELICASE_ATP_BIND"/>
    <property type="match status" value="1"/>
</dbReference>
<evidence type="ECO:0000313" key="9">
    <source>
        <dbReference type="Proteomes" id="UP000503011"/>
    </source>
</evidence>
<keyword evidence="9" id="KW-1185">Reference proteome</keyword>
<evidence type="ECO:0000256" key="6">
    <source>
        <dbReference type="SAM" id="MobiDB-lite"/>
    </source>
</evidence>
<reference evidence="8 9" key="1">
    <citation type="submission" date="2020-03" db="EMBL/GenBank/DDBJ databases">
        <title>Whole genome shotgun sequence of Phytohabitans suffuscus NBRC 105367.</title>
        <authorList>
            <person name="Komaki H."/>
            <person name="Tamura T."/>
        </authorList>
    </citation>
    <scope>NUCLEOTIDE SEQUENCE [LARGE SCALE GENOMIC DNA]</scope>
    <source>
        <strain evidence="8 9">NBRC 105367</strain>
    </source>
</reference>
<dbReference type="GO" id="GO:0005829">
    <property type="term" value="C:cytosol"/>
    <property type="evidence" value="ECO:0007669"/>
    <property type="project" value="TreeGrafter"/>
</dbReference>
<dbReference type="GO" id="GO:0043138">
    <property type="term" value="F:3'-5' DNA helicase activity"/>
    <property type="evidence" value="ECO:0007669"/>
    <property type="project" value="TreeGrafter"/>
</dbReference>
<dbReference type="GO" id="GO:0005524">
    <property type="term" value="F:ATP binding"/>
    <property type="evidence" value="ECO:0007669"/>
    <property type="project" value="UniProtKB-UniRule"/>
</dbReference>
<dbReference type="GO" id="GO:0000725">
    <property type="term" value="P:recombinational repair"/>
    <property type="evidence" value="ECO:0007669"/>
    <property type="project" value="TreeGrafter"/>
</dbReference>
<dbReference type="InterPro" id="IPR000212">
    <property type="entry name" value="DNA_helicase_UvrD/REP"/>
</dbReference>
<proteinExistence type="predicted"/>
<dbReference type="InterPro" id="IPR014016">
    <property type="entry name" value="UvrD-like_ATP-bd"/>
</dbReference>
<evidence type="ECO:0000256" key="2">
    <source>
        <dbReference type="ARBA" id="ARBA00022801"/>
    </source>
</evidence>
<dbReference type="KEGG" id="psuu:Psuf_038900"/>
<keyword evidence="3 5" id="KW-0347">Helicase</keyword>
<keyword evidence="2 5" id="KW-0378">Hydrolase</keyword>
<dbReference type="GO" id="GO:0003677">
    <property type="term" value="F:DNA binding"/>
    <property type="evidence" value="ECO:0007669"/>
    <property type="project" value="InterPro"/>
</dbReference>
<protein>
    <recommendedName>
        <fullName evidence="7">UvrD-like helicase ATP-binding domain-containing protein</fullName>
    </recommendedName>
</protein>
<evidence type="ECO:0000256" key="3">
    <source>
        <dbReference type="ARBA" id="ARBA00022806"/>
    </source>
</evidence>
<name>A0A6F8YKH6_9ACTN</name>
<feature type="compositionally biased region" description="Polar residues" evidence="6">
    <location>
        <begin position="527"/>
        <end position="538"/>
    </location>
</feature>
<sequence length="546" mass="60051">MASKSEIAKEQEFFDRADKAREKSHAVIAGAAAAAAHPAAAAHMRQFAKGYSEALGSAETAVAVGRMDDDEDRLYVGRQLIRDDDGEVIVVSWHAPAAERFYQASHREPHGLIRKRTFQCTGNLIDDFTEIVFAQIAGDLAGPDAGLLRELARGRTGTMRDIVATIQAAQFDLIRAPLEHMLVIEGGPGTGKTAVALHRVAWLLFNHRDRLRNTDVLIVGPHPTFTRYISTVLPSLGEDDVAQLDITKLAPPLKRGRLEPPEVGRLKGQARMAGLLDRALNARIGVPESAERLQVDGRFVTVPGTEIRDVIDTLKTDDAPYAHRRARLREAVAQMVQKRGVNPAGTRQTALENLVDRLWPQLTAAALLRDLFSSRERLLVAAGDEFTPSEILQLRRRGADRLTEEIWSRDDLPLLDEADFLINGQPQIRYAHIVVDEVQDLSPMQLRSIARRSPSGSLTILGDLAQSTGKWARDSWDDVTSHLPARLPGRSRHFGTATGCLARCTGSQPISCRWHPRPPSRPRWSATDRQSPGSSASIRPSALGVP</sequence>
<accession>A0A6F8YKH6</accession>
<dbReference type="Proteomes" id="UP000503011">
    <property type="component" value="Chromosome"/>
</dbReference>
<evidence type="ECO:0000259" key="7">
    <source>
        <dbReference type="PROSITE" id="PS51198"/>
    </source>
</evidence>
<dbReference type="GO" id="GO:0016787">
    <property type="term" value="F:hydrolase activity"/>
    <property type="evidence" value="ECO:0007669"/>
    <property type="project" value="UniProtKB-UniRule"/>
</dbReference>
<dbReference type="AlphaFoldDB" id="A0A6F8YKH6"/>
<organism evidence="8 9">
    <name type="scientific">Phytohabitans suffuscus</name>
    <dbReference type="NCBI Taxonomy" id="624315"/>
    <lineage>
        <taxon>Bacteria</taxon>
        <taxon>Bacillati</taxon>
        <taxon>Actinomycetota</taxon>
        <taxon>Actinomycetes</taxon>
        <taxon>Micromonosporales</taxon>
        <taxon>Micromonosporaceae</taxon>
    </lineage>
</organism>
<dbReference type="PANTHER" id="PTHR11070:SF45">
    <property type="entry name" value="DNA 3'-5' HELICASE"/>
    <property type="match status" value="1"/>
</dbReference>
<dbReference type="InterPro" id="IPR027417">
    <property type="entry name" value="P-loop_NTPase"/>
</dbReference>
<evidence type="ECO:0000256" key="1">
    <source>
        <dbReference type="ARBA" id="ARBA00022741"/>
    </source>
</evidence>
<keyword evidence="4 5" id="KW-0067">ATP-binding</keyword>
<feature type="binding site" evidence="5">
    <location>
        <begin position="186"/>
        <end position="193"/>
    </location>
    <ligand>
        <name>ATP</name>
        <dbReference type="ChEBI" id="CHEBI:30616"/>
    </ligand>
</feature>
<gene>
    <name evidence="8" type="ORF">Psuf_038900</name>
</gene>
<dbReference type="RefSeq" id="WP_173158339.1">
    <property type="nucleotide sequence ID" value="NZ_AP022871.1"/>
</dbReference>
<feature type="domain" description="UvrD-like helicase ATP-binding" evidence="7">
    <location>
        <begin position="165"/>
        <end position="508"/>
    </location>
</feature>
<evidence type="ECO:0000256" key="4">
    <source>
        <dbReference type="ARBA" id="ARBA00022840"/>
    </source>
</evidence>
<reference evidence="8 9" key="2">
    <citation type="submission" date="2020-03" db="EMBL/GenBank/DDBJ databases">
        <authorList>
            <person name="Ichikawa N."/>
            <person name="Kimura A."/>
            <person name="Kitahashi Y."/>
            <person name="Uohara A."/>
        </authorList>
    </citation>
    <scope>NUCLEOTIDE SEQUENCE [LARGE SCALE GENOMIC DNA]</scope>
    <source>
        <strain evidence="8 9">NBRC 105367</strain>
    </source>
</reference>
<feature type="region of interest" description="Disordered" evidence="6">
    <location>
        <begin position="511"/>
        <end position="546"/>
    </location>
</feature>
<dbReference type="EMBL" id="AP022871">
    <property type="protein sequence ID" value="BCB86577.1"/>
    <property type="molecule type" value="Genomic_DNA"/>
</dbReference>
<keyword evidence="1 5" id="KW-0547">Nucleotide-binding</keyword>
<evidence type="ECO:0000256" key="5">
    <source>
        <dbReference type="PROSITE-ProRule" id="PRU00560"/>
    </source>
</evidence>
<dbReference type="SUPFAM" id="SSF52540">
    <property type="entry name" value="P-loop containing nucleoside triphosphate hydrolases"/>
    <property type="match status" value="1"/>
</dbReference>
<dbReference type="PANTHER" id="PTHR11070">
    <property type="entry name" value="UVRD / RECB / PCRA DNA HELICASE FAMILY MEMBER"/>
    <property type="match status" value="1"/>
</dbReference>